<keyword evidence="2" id="KW-1185">Reference proteome</keyword>
<dbReference type="PANTHER" id="PTHR24159">
    <property type="match status" value="1"/>
</dbReference>
<comment type="caution">
    <text evidence="1">The sequence shown here is derived from an EMBL/GenBank/DDBJ whole genome shotgun (WGS) entry which is preliminary data.</text>
</comment>
<dbReference type="Gene3D" id="1.25.40.20">
    <property type="entry name" value="Ankyrin repeat-containing domain"/>
    <property type="match status" value="1"/>
</dbReference>
<dbReference type="PANTHER" id="PTHR24159:SF5">
    <property type="entry name" value="ANK_REP_REGION DOMAIN-CONTAINING PROTEIN"/>
    <property type="match status" value="1"/>
</dbReference>
<evidence type="ECO:0000313" key="1">
    <source>
        <dbReference type="EMBL" id="KAK8841052.1"/>
    </source>
</evidence>
<dbReference type="InterPro" id="IPR036770">
    <property type="entry name" value="Ankyrin_rpt-contain_sf"/>
</dbReference>
<sequence>MEIQDYANQQMKFYETIMNYFACQEESDTELQILADIFQNQNIIKEKGTFREFLSLISKLSENYHRSHHFFNKIEKILSHYLPQIKENFIDVELIQIFENNELILLFLLEQKMIKNPEESILSLINVKNSDRRKNYKFYFYPEIKSKLTPDDTQLIESKLVDYSKDEMSLFYKNRKIGENDSTICTIIRNDSIESFVSYVTQTNYPLSGQIPTSLFETNDFLIQKEPLLIEYAAFYGSIQIIQYLLINDVKLTPLTWLYAIHSNNAEVIRNILEENKIRPPEDDFVRCVKESIKCHHNDIATYLIEYYINDKEKLYDIGEDIFDNLYYCIFGCYNYSFVIENLKKQFAFYYLCEFGYYELVKLFLKDKEIDINAVFILKSNFFLIRIQRKFFFY</sequence>
<reference evidence="1 2" key="1">
    <citation type="submission" date="2024-04" db="EMBL/GenBank/DDBJ databases">
        <title>Tritrichomonas musculus Genome.</title>
        <authorList>
            <person name="Alves-Ferreira E."/>
            <person name="Grigg M."/>
            <person name="Lorenzi H."/>
            <person name="Galac M."/>
        </authorList>
    </citation>
    <scope>NUCLEOTIDE SEQUENCE [LARGE SCALE GENOMIC DNA]</scope>
    <source>
        <strain evidence="1 2">EAF2021</strain>
    </source>
</reference>
<name>A0ABR2H641_9EUKA</name>
<dbReference type="EMBL" id="JAPFFF010000043">
    <property type="protein sequence ID" value="KAK8841052.1"/>
    <property type="molecule type" value="Genomic_DNA"/>
</dbReference>
<accession>A0ABR2H641</accession>
<gene>
    <name evidence="1" type="ORF">M9Y10_027889</name>
</gene>
<dbReference type="Proteomes" id="UP001470230">
    <property type="component" value="Unassembled WGS sequence"/>
</dbReference>
<protein>
    <recommendedName>
        <fullName evidence="3">DUF3447 domain-containing protein</fullName>
    </recommendedName>
</protein>
<dbReference type="SUPFAM" id="SSF48403">
    <property type="entry name" value="Ankyrin repeat"/>
    <property type="match status" value="1"/>
</dbReference>
<organism evidence="1 2">
    <name type="scientific">Tritrichomonas musculus</name>
    <dbReference type="NCBI Taxonomy" id="1915356"/>
    <lineage>
        <taxon>Eukaryota</taxon>
        <taxon>Metamonada</taxon>
        <taxon>Parabasalia</taxon>
        <taxon>Tritrichomonadida</taxon>
        <taxon>Tritrichomonadidae</taxon>
        <taxon>Tritrichomonas</taxon>
    </lineage>
</organism>
<proteinExistence type="predicted"/>
<evidence type="ECO:0000313" key="2">
    <source>
        <dbReference type="Proteomes" id="UP001470230"/>
    </source>
</evidence>
<evidence type="ECO:0008006" key="3">
    <source>
        <dbReference type="Google" id="ProtNLM"/>
    </source>
</evidence>